<keyword evidence="2" id="KW-1133">Transmembrane helix</keyword>
<sequence>MFALLTTLLALPVLGLICIPLLISAWITVIFALFTLFVRLIVVYTELVCEFIVNFFTLPAITSSLLTFAPSEPVTPAAGNSRRNSVYGLIQSRKSQDSLSSWSIIEAQDDSSKRSKKFYARSMVEAHNLPTGFGLPVSGDERRDFEGVGGWRSCSNRPKSKNGSRSVHEKPISSVSSSSAPSATGESKPDIMDDDDERAWLSLNERLELPSQVVTWGSSSNIASPTHAESFSPRGSISHGLTPAASPRFYRAQQPNGQRHHQRSHTTSSLTSSGRNAGSRISVALSNAGLARESSHAVSPSASRLAPFMTPQPYPTFRSSRTMPATSAINGISNSLDGGYFALQRPAYHYGPSLETRESPNWSGYTTPGSEDRNIATLQPPRLMSHYPTSVRHRRSSISGPHARVGTVGERIG</sequence>
<feature type="compositionally biased region" description="Polar residues" evidence="1">
    <location>
        <begin position="219"/>
        <end position="235"/>
    </location>
</feature>
<feature type="compositionally biased region" description="Low complexity" evidence="1">
    <location>
        <begin position="172"/>
        <end position="186"/>
    </location>
</feature>
<feature type="region of interest" description="Disordered" evidence="1">
    <location>
        <begin position="391"/>
        <end position="413"/>
    </location>
</feature>
<feature type="transmembrane region" description="Helical" evidence="2">
    <location>
        <begin position="51"/>
        <end position="69"/>
    </location>
</feature>
<feature type="compositionally biased region" description="Polar residues" evidence="1">
    <location>
        <begin position="265"/>
        <end position="276"/>
    </location>
</feature>
<reference evidence="3" key="2">
    <citation type="journal article" date="2023" name="IMA Fungus">
        <title>Comparative genomic study of the Penicillium genus elucidates a diverse pangenome and 15 lateral gene transfer events.</title>
        <authorList>
            <person name="Petersen C."/>
            <person name="Sorensen T."/>
            <person name="Nielsen M.R."/>
            <person name="Sondergaard T.E."/>
            <person name="Sorensen J.L."/>
            <person name="Fitzpatrick D.A."/>
            <person name="Frisvad J.C."/>
            <person name="Nielsen K.L."/>
        </authorList>
    </citation>
    <scope>NUCLEOTIDE SEQUENCE</scope>
    <source>
        <strain evidence="3">IBT 29677</strain>
    </source>
</reference>
<comment type="caution">
    <text evidence="3">The sequence shown here is derived from an EMBL/GenBank/DDBJ whole genome shotgun (WGS) entry which is preliminary data.</text>
</comment>
<feature type="compositionally biased region" description="Polar residues" evidence="1">
    <location>
        <begin position="153"/>
        <end position="165"/>
    </location>
</feature>
<dbReference type="OrthoDB" id="4492972at2759"/>
<proteinExistence type="predicted"/>
<organism evidence="3 4">
    <name type="scientific">Penicillium cosmopolitanum</name>
    <dbReference type="NCBI Taxonomy" id="1131564"/>
    <lineage>
        <taxon>Eukaryota</taxon>
        <taxon>Fungi</taxon>
        <taxon>Dikarya</taxon>
        <taxon>Ascomycota</taxon>
        <taxon>Pezizomycotina</taxon>
        <taxon>Eurotiomycetes</taxon>
        <taxon>Eurotiomycetidae</taxon>
        <taxon>Eurotiales</taxon>
        <taxon>Aspergillaceae</taxon>
        <taxon>Penicillium</taxon>
    </lineage>
</organism>
<evidence type="ECO:0000313" key="4">
    <source>
        <dbReference type="Proteomes" id="UP001147747"/>
    </source>
</evidence>
<dbReference type="RefSeq" id="XP_056490657.1">
    <property type="nucleotide sequence ID" value="XM_056627923.1"/>
</dbReference>
<feature type="compositionally biased region" description="Polar residues" evidence="1">
    <location>
        <begin position="359"/>
        <end position="369"/>
    </location>
</feature>
<name>A0A9W9W4U2_9EURO</name>
<accession>A0A9W9W4U2</accession>
<feature type="region of interest" description="Disordered" evidence="1">
    <location>
        <begin position="147"/>
        <end position="193"/>
    </location>
</feature>
<feature type="region of interest" description="Disordered" evidence="1">
    <location>
        <begin position="219"/>
        <end position="277"/>
    </location>
</feature>
<evidence type="ECO:0000256" key="1">
    <source>
        <dbReference type="SAM" id="MobiDB-lite"/>
    </source>
</evidence>
<evidence type="ECO:0000256" key="2">
    <source>
        <dbReference type="SAM" id="Phobius"/>
    </source>
</evidence>
<reference evidence="3" key="1">
    <citation type="submission" date="2022-12" db="EMBL/GenBank/DDBJ databases">
        <authorList>
            <person name="Petersen C."/>
        </authorList>
    </citation>
    <scope>NUCLEOTIDE SEQUENCE</scope>
    <source>
        <strain evidence="3">IBT 29677</strain>
    </source>
</reference>
<protein>
    <submittedName>
        <fullName evidence="3">Uncharacterized protein</fullName>
    </submittedName>
</protein>
<keyword evidence="2" id="KW-0812">Transmembrane</keyword>
<keyword evidence="4" id="KW-1185">Reference proteome</keyword>
<dbReference type="Proteomes" id="UP001147747">
    <property type="component" value="Unassembled WGS sequence"/>
</dbReference>
<dbReference type="AlphaFoldDB" id="A0A9W9W4U2"/>
<keyword evidence="2" id="KW-0472">Membrane</keyword>
<evidence type="ECO:0000313" key="3">
    <source>
        <dbReference type="EMBL" id="KAJ5403415.1"/>
    </source>
</evidence>
<gene>
    <name evidence="3" type="ORF">N7509_003286</name>
</gene>
<feature type="region of interest" description="Disordered" evidence="1">
    <location>
        <begin position="352"/>
        <end position="374"/>
    </location>
</feature>
<dbReference type="EMBL" id="JAPZBU010000005">
    <property type="protein sequence ID" value="KAJ5403415.1"/>
    <property type="molecule type" value="Genomic_DNA"/>
</dbReference>
<dbReference type="GeneID" id="81366903"/>